<reference evidence="9" key="1">
    <citation type="submission" date="2018-05" db="EMBL/GenBank/DDBJ databases">
        <authorList>
            <person name="Hao L."/>
        </authorList>
    </citation>
    <scope>NUCLEOTIDE SEQUENCE [LARGE SCALE GENOMIC DNA]</scope>
</reference>
<dbReference type="EC" id="4.2.3.1" evidence="5"/>
<dbReference type="GO" id="GO:0009088">
    <property type="term" value="P:threonine biosynthetic process"/>
    <property type="evidence" value="ECO:0007669"/>
    <property type="project" value="UniProtKB-UniRule"/>
</dbReference>
<organism evidence="8 9">
    <name type="scientific">Candidatus Bipolaricaulis anaerobius</name>
    <dbReference type="NCBI Taxonomy" id="2026885"/>
    <lineage>
        <taxon>Bacteria</taxon>
        <taxon>Candidatus Bipolaricaulota</taxon>
        <taxon>Candidatus Bipolaricaulia</taxon>
        <taxon>Candidatus Bipolaricaulales</taxon>
        <taxon>Candidatus Bipolaricaulaceae</taxon>
        <taxon>Candidatus Bipolaricaulis</taxon>
    </lineage>
</organism>
<dbReference type="GO" id="GO:0006567">
    <property type="term" value="P:L-threonine catabolic process"/>
    <property type="evidence" value="ECO:0007669"/>
    <property type="project" value="TreeGrafter"/>
</dbReference>
<dbReference type="InterPro" id="IPR004450">
    <property type="entry name" value="Thr_synthase-like"/>
</dbReference>
<evidence type="ECO:0000256" key="5">
    <source>
        <dbReference type="NCBIfam" id="TIGR00260"/>
    </source>
</evidence>
<dbReference type="Proteomes" id="UP000249818">
    <property type="component" value="Chromosome BARAN1"/>
</dbReference>
<dbReference type="InterPro" id="IPR050147">
    <property type="entry name" value="Ser/Thr_Dehydratase"/>
</dbReference>
<dbReference type="GO" id="GO:0006565">
    <property type="term" value="P:L-serine catabolic process"/>
    <property type="evidence" value="ECO:0007669"/>
    <property type="project" value="TreeGrafter"/>
</dbReference>
<dbReference type="Gene3D" id="3.40.50.1100">
    <property type="match status" value="2"/>
</dbReference>
<dbReference type="OrthoDB" id="9778118at2"/>
<evidence type="ECO:0000256" key="4">
    <source>
        <dbReference type="ARBA" id="ARBA00023239"/>
    </source>
</evidence>
<evidence type="ECO:0000313" key="9">
    <source>
        <dbReference type="Proteomes" id="UP000249818"/>
    </source>
</evidence>
<comment type="similarity">
    <text evidence="2">Belongs to the threonine synthase family.</text>
</comment>
<evidence type="ECO:0000256" key="6">
    <source>
        <dbReference type="PIRSR" id="PIRSR604450-51"/>
    </source>
</evidence>
<keyword evidence="3 6" id="KW-0663">Pyridoxal phosphate</keyword>
<dbReference type="PANTHER" id="PTHR48078:SF6">
    <property type="entry name" value="L-THREONINE DEHYDRATASE CATABOLIC TDCB"/>
    <property type="match status" value="1"/>
</dbReference>
<dbReference type="InterPro" id="IPR001926">
    <property type="entry name" value="TrpB-like_PALP"/>
</dbReference>
<dbReference type="KEGG" id="bana:BARAN1_0918"/>
<evidence type="ECO:0000256" key="3">
    <source>
        <dbReference type="ARBA" id="ARBA00022898"/>
    </source>
</evidence>
<accession>A0A2X3KKL1</accession>
<dbReference type="Pfam" id="PF00291">
    <property type="entry name" value="PALP"/>
    <property type="match status" value="1"/>
</dbReference>
<comment type="cofactor">
    <cofactor evidence="1 6">
        <name>pyridoxal 5'-phosphate</name>
        <dbReference type="ChEBI" id="CHEBI:597326"/>
    </cofactor>
</comment>
<dbReference type="InterPro" id="IPR036052">
    <property type="entry name" value="TrpB-like_PALP_sf"/>
</dbReference>
<dbReference type="AlphaFoldDB" id="A0A2X3KKL1"/>
<feature type="domain" description="Tryptophan synthase beta chain-like PALP" evidence="7">
    <location>
        <begin position="80"/>
        <end position="383"/>
    </location>
</feature>
<evidence type="ECO:0000256" key="2">
    <source>
        <dbReference type="ARBA" id="ARBA00005517"/>
    </source>
</evidence>
<protein>
    <recommendedName>
        <fullName evidence="5">Threonine synthase</fullName>
        <ecNumber evidence="5">4.2.3.1</ecNumber>
    </recommendedName>
</protein>
<dbReference type="NCBIfam" id="TIGR00260">
    <property type="entry name" value="thrC"/>
    <property type="match status" value="1"/>
</dbReference>
<dbReference type="CDD" id="cd01563">
    <property type="entry name" value="Thr-synth_1"/>
    <property type="match status" value="1"/>
</dbReference>
<name>A0A2X3KKL1_9BACT</name>
<sequence length="415" mass="43293">MGEPIAFRCLTCGREYAPWTVDHVCPRCGAVAGALDVLYDYRALRRRLDPRAFAAGRRFSLWRYEPLLPLAAEYGVPLRAGWTPLYACPTLAAELGLGSLWVKDDTANPTASCKDRGTAVTIAAARMLGRGALVCASTGNAATSTAGFCAAAGIPCSIFVPQAAPRAKLAQLLAFGATVFPVEGTYDEAYGLAVQAADRFRWYNRSDGQNPMVVEGNKTGALEVGEELHCDLPDFALVAAGDGAVVAGIAKGFQELVKVGLAERAPRVYGVQAAGAAAIAHAFARYREGKPVLPAAEGAETIADSIRVGNPQDALRAVLAVAETDGGFVTVTDEEIVAAGQELARRTGVFAEPSGAAPYAGLLRLLREGTIPPGSRVVLFVTGSGLKDPEGALRGVEMPRAIPPTLAAVAKVVEG</sequence>
<dbReference type="GO" id="GO:0004795">
    <property type="term" value="F:threonine synthase activity"/>
    <property type="evidence" value="ECO:0007669"/>
    <property type="project" value="UniProtKB-UniRule"/>
</dbReference>
<keyword evidence="9" id="KW-1185">Reference proteome</keyword>
<proteinExistence type="inferred from homology"/>
<dbReference type="GO" id="GO:0004794">
    <property type="term" value="F:threonine deaminase activity"/>
    <property type="evidence" value="ECO:0007669"/>
    <property type="project" value="TreeGrafter"/>
</dbReference>
<dbReference type="GO" id="GO:0003941">
    <property type="term" value="F:L-serine ammonia-lyase activity"/>
    <property type="evidence" value="ECO:0007669"/>
    <property type="project" value="TreeGrafter"/>
</dbReference>
<keyword evidence="4" id="KW-0456">Lyase</keyword>
<dbReference type="EMBL" id="LS483254">
    <property type="protein sequence ID" value="SQD92942.1"/>
    <property type="molecule type" value="Genomic_DNA"/>
</dbReference>
<dbReference type="PANTHER" id="PTHR48078">
    <property type="entry name" value="THREONINE DEHYDRATASE, MITOCHONDRIAL-RELATED"/>
    <property type="match status" value="1"/>
</dbReference>
<evidence type="ECO:0000259" key="7">
    <source>
        <dbReference type="Pfam" id="PF00291"/>
    </source>
</evidence>
<dbReference type="GO" id="GO:0009097">
    <property type="term" value="P:isoleucine biosynthetic process"/>
    <property type="evidence" value="ECO:0007669"/>
    <property type="project" value="TreeGrafter"/>
</dbReference>
<evidence type="ECO:0000256" key="1">
    <source>
        <dbReference type="ARBA" id="ARBA00001933"/>
    </source>
</evidence>
<gene>
    <name evidence="8" type="ORF">BARAN1_0918</name>
</gene>
<feature type="modified residue" description="N6-(pyridoxal phosphate)lysine" evidence="6">
    <location>
        <position position="114"/>
    </location>
</feature>
<evidence type="ECO:0000313" key="8">
    <source>
        <dbReference type="EMBL" id="SQD92942.1"/>
    </source>
</evidence>
<dbReference type="SUPFAM" id="SSF53686">
    <property type="entry name" value="Tryptophan synthase beta subunit-like PLP-dependent enzymes"/>
    <property type="match status" value="1"/>
</dbReference>
<dbReference type="RefSeq" id="WP_122031289.1">
    <property type="nucleotide sequence ID" value="NZ_LS483254.1"/>
</dbReference>